<comment type="caution">
    <text evidence="2">The sequence shown here is derived from an EMBL/GenBank/DDBJ whole genome shotgun (WGS) entry which is preliminary data.</text>
</comment>
<dbReference type="EMBL" id="JABEXW010000283">
    <property type="protein sequence ID" value="KAF4966551.1"/>
    <property type="molecule type" value="Genomic_DNA"/>
</dbReference>
<gene>
    <name evidence="2" type="ORF">FSARC_5793</name>
</gene>
<dbReference type="AlphaFoldDB" id="A0A8H4TYT3"/>
<name>A0A8H4TYT3_9HYPO</name>
<keyword evidence="3" id="KW-1185">Reference proteome</keyword>
<dbReference type="OrthoDB" id="4637685at2759"/>
<protein>
    <submittedName>
        <fullName evidence="2">Uncharacterized protein</fullName>
    </submittedName>
</protein>
<proteinExistence type="predicted"/>
<evidence type="ECO:0000313" key="3">
    <source>
        <dbReference type="Proteomes" id="UP000622797"/>
    </source>
</evidence>
<feature type="region of interest" description="Disordered" evidence="1">
    <location>
        <begin position="1"/>
        <end position="43"/>
    </location>
</feature>
<evidence type="ECO:0000256" key="1">
    <source>
        <dbReference type="SAM" id="MobiDB-lite"/>
    </source>
</evidence>
<reference evidence="2" key="1">
    <citation type="journal article" date="2020" name="BMC Genomics">
        <title>Correction to: Identification and distribution of gene clusters required for synthesis of sphingolipid metabolism inhibitors in diverse species of the filamentous fungus Fusarium.</title>
        <authorList>
            <person name="Kim H.S."/>
            <person name="Lohmar J.M."/>
            <person name="Busman M."/>
            <person name="Brown D.W."/>
            <person name="Naumann T.A."/>
            <person name="Divon H.H."/>
            <person name="Lysoe E."/>
            <person name="Uhlig S."/>
            <person name="Proctor R.H."/>
        </authorList>
    </citation>
    <scope>NUCLEOTIDE SEQUENCE</scope>
    <source>
        <strain evidence="2">NRRL 20472</strain>
    </source>
</reference>
<organism evidence="2 3">
    <name type="scientific">Fusarium sarcochroum</name>
    <dbReference type="NCBI Taxonomy" id="1208366"/>
    <lineage>
        <taxon>Eukaryota</taxon>
        <taxon>Fungi</taxon>
        <taxon>Dikarya</taxon>
        <taxon>Ascomycota</taxon>
        <taxon>Pezizomycotina</taxon>
        <taxon>Sordariomycetes</taxon>
        <taxon>Hypocreomycetidae</taxon>
        <taxon>Hypocreales</taxon>
        <taxon>Nectriaceae</taxon>
        <taxon>Fusarium</taxon>
        <taxon>Fusarium lateritium species complex</taxon>
    </lineage>
</organism>
<evidence type="ECO:0000313" key="2">
    <source>
        <dbReference type="EMBL" id="KAF4966551.1"/>
    </source>
</evidence>
<accession>A0A8H4TYT3</accession>
<dbReference type="Proteomes" id="UP000622797">
    <property type="component" value="Unassembled WGS sequence"/>
</dbReference>
<reference evidence="2" key="2">
    <citation type="submission" date="2020-05" db="EMBL/GenBank/DDBJ databases">
        <authorList>
            <person name="Kim H.-S."/>
            <person name="Proctor R.H."/>
            <person name="Brown D.W."/>
        </authorList>
    </citation>
    <scope>NUCLEOTIDE SEQUENCE</scope>
    <source>
        <strain evidence="2">NRRL 20472</strain>
    </source>
</reference>
<feature type="compositionally biased region" description="Pro residues" evidence="1">
    <location>
        <begin position="30"/>
        <end position="40"/>
    </location>
</feature>
<sequence>MNNIPRAFDGLAETDDDDSSTDWGSLFNPTPRPQPAQRPPRAPDRRRNIIIVHLYDLEPRAGRFGQAGERFSVDQGTLFALLPRTRHAVRRGTLMLESFFLPEDMELHPPQIIHRALHFVFHHFQEHSRIGVLDMFGAAAREIEDDPVRDRAVTRWAALMHALCVVLDNERGLGCSEDLLISVLDFFENLIRDVHDLLGWNETMILFEAFAGIFRTRRRGLVLQIRRIWNRFDPEVQEQLLRDMRRALPAEGIDGMAHRMYRTLGY</sequence>